<dbReference type="Pfam" id="PF06738">
    <property type="entry name" value="ThrE"/>
    <property type="match status" value="1"/>
</dbReference>
<dbReference type="PANTHER" id="PTHR34390:SF2">
    <property type="entry name" value="SUCCINATE TRANSPORTER SUBUNIT YJJP-RELATED"/>
    <property type="match status" value="1"/>
</dbReference>
<evidence type="ECO:0000256" key="1">
    <source>
        <dbReference type="ARBA" id="ARBA00004651"/>
    </source>
</evidence>
<dbReference type="PANTHER" id="PTHR34390">
    <property type="entry name" value="UPF0442 PROTEIN YJJB-RELATED"/>
    <property type="match status" value="1"/>
</dbReference>
<keyword evidence="2" id="KW-1003">Cell membrane</keyword>
<comment type="caution">
    <text evidence="8">The sequence shown here is derived from an EMBL/GenBank/DDBJ whole genome shotgun (WGS) entry which is preliminary data.</text>
</comment>
<dbReference type="GO" id="GO:0022857">
    <property type="term" value="F:transmembrane transporter activity"/>
    <property type="evidence" value="ECO:0007669"/>
    <property type="project" value="InterPro"/>
</dbReference>
<comment type="similarity">
    <text evidence="6">Belongs to the ThrE exporter (TC 2.A.79) family.</text>
</comment>
<feature type="domain" description="Threonine/serine exporter-like N-terminal" evidence="7">
    <location>
        <begin position="14"/>
        <end position="117"/>
    </location>
</feature>
<evidence type="ECO:0000313" key="9">
    <source>
        <dbReference type="Proteomes" id="UP000004650"/>
    </source>
</evidence>
<evidence type="ECO:0000256" key="3">
    <source>
        <dbReference type="ARBA" id="ARBA00022692"/>
    </source>
</evidence>
<reference evidence="8 9" key="2">
    <citation type="submission" date="2013-10" db="EMBL/GenBank/DDBJ databases">
        <title>The Genome Sequence of Fusobacterium nucleatum subsp. animalis D11.</title>
        <authorList>
            <consortium name="The Broad Institute Genomics Platform"/>
            <person name="Earl A."/>
            <person name="Ward D."/>
            <person name="Feldgarden M."/>
            <person name="Gevers D."/>
            <person name="Kostic A."/>
            <person name="Garrett W."/>
            <person name="Young S.K."/>
            <person name="Zeng Q."/>
            <person name="Gargeya S."/>
            <person name="Fitzgerald M."/>
            <person name="Abouelleil A."/>
            <person name="Alvarado L."/>
            <person name="Berlin A.M."/>
            <person name="Chapman S.B."/>
            <person name="Gainer-Dewar J."/>
            <person name="Goldberg J."/>
            <person name="Gnerre S."/>
            <person name="Griggs A."/>
            <person name="Gujja S."/>
            <person name="Hansen M."/>
            <person name="Howarth C."/>
            <person name="Imamovic A."/>
            <person name="Ireland A."/>
            <person name="Larimer J."/>
            <person name="McCowan C."/>
            <person name="Murphy C."/>
            <person name="Pearson M."/>
            <person name="Poon T.W."/>
            <person name="Priest M."/>
            <person name="Roberts A."/>
            <person name="Saif S."/>
            <person name="Shea T."/>
            <person name="Sykes S."/>
            <person name="Wortman J."/>
            <person name="Nusbaum C."/>
            <person name="Birren B."/>
        </authorList>
    </citation>
    <scope>NUCLEOTIDE SEQUENCE [LARGE SCALE GENOMIC DNA]</scope>
    <source>
        <strain evidence="8 9">D11</strain>
    </source>
</reference>
<dbReference type="GO" id="GO:0005886">
    <property type="term" value="C:plasma membrane"/>
    <property type="evidence" value="ECO:0007669"/>
    <property type="project" value="UniProtKB-SubCell"/>
</dbReference>
<keyword evidence="3" id="KW-0812">Transmembrane</keyword>
<evidence type="ECO:0000259" key="7">
    <source>
        <dbReference type="Pfam" id="PF06738"/>
    </source>
</evidence>
<name>A0A0K9CLY5_9FUSO</name>
<proteinExistence type="inferred from homology"/>
<evidence type="ECO:0000256" key="5">
    <source>
        <dbReference type="ARBA" id="ARBA00023136"/>
    </source>
</evidence>
<evidence type="ECO:0000313" key="8">
    <source>
        <dbReference type="EMBL" id="KMV75989.1"/>
    </source>
</evidence>
<dbReference type="Proteomes" id="UP000004650">
    <property type="component" value="Unassembled WGS sequence"/>
</dbReference>
<keyword evidence="5" id="KW-0472">Membrane</keyword>
<gene>
    <name evidence="8" type="ORF">PSAG_04638</name>
</gene>
<dbReference type="EMBL" id="ACDS02000045">
    <property type="protein sequence ID" value="KMV75989.1"/>
    <property type="molecule type" value="Genomic_DNA"/>
</dbReference>
<evidence type="ECO:0000256" key="2">
    <source>
        <dbReference type="ARBA" id="ARBA00022475"/>
    </source>
</evidence>
<reference evidence="9" key="1">
    <citation type="submission" date="2009-02" db="EMBL/GenBank/DDBJ databases">
        <title>The Genome Sequence of Shigella sp. D9.</title>
        <authorList>
            <consortium name="The Broad Institute Genome Sequencing Platform"/>
            <person name="Ward D."/>
            <person name="Young S.K."/>
            <person name="Kodira C.D."/>
            <person name="Zeng Q."/>
            <person name="Koehrsen M."/>
            <person name="Alvarado L."/>
            <person name="Berlin A."/>
            <person name="Borenstein D."/>
            <person name="Chen Z."/>
            <person name="Engels R."/>
            <person name="Freedman E."/>
            <person name="Gellesch M."/>
            <person name="Goldberg J."/>
            <person name="Griggs A."/>
            <person name="Gujja S."/>
            <person name="Heiman D."/>
            <person name="Hepburn T."/>
            <person name="Howarth C."/>
            <person name="Jen D."/>
            <person name="Larson L."/>
            <person name="Lewis B."/>
            <person name="Mehta T."/>
            <person name="Park D."/>
            <person name="Pearson M."/>
            <person name="Roberts A."/>
            <person name="Saif S."/>
            <person name="Shea T."/>
            <person name="Shenoy N."/>
            <person name="Sisk P."/>
            <person name="Stolte C."/>
            <person name="Sykes S."/>
            <person name="Walk T."/>
            <person name="White J."/>
            <person name="Yandava C."/>
            <person name="Allen-Vercoe E."/>
            <person name="Strauss J."/>
            <person name="Sibley C."/>
            <person name="White A."/>
            <person name="Ambrose C."/>
            <person name="Lander E."/>
            <person name="Nusbaum C."/>
            <person name="Galagan J."/>
            <person name="Birren B."/>
        </authorList>
    </citation>
    <scope>NUCLEOTIDE SEQUENCE [LARGE SCALE GENOMIC DNA]</scope>
    <source>
        <strain evidence="9">D11</strain>
    </source>
</reference>
<dbReference type="GO" id="GO:0015744">
    <property type="term" value="P:succinate transport"/>
    <property type="evidence" value="ECO:0007669"/>
    <property type="project" value="TreeGrafter"/>
</dbReference>
<protein>
    <recommendedName>
        <fullName evidence="7">Threonine/serine exporter-like N-terminal domain-containing protein</fullName>
    </recommendedName>
</protein>
<dbReference type="InterPro" id="IPR050539">
    <property type="entry name" value="ThrE_Dicarb/AminoAcid_Exp"/>
</dbReference>
<organism evidence="8 9">
    <name type="scientific">Fusobacterium animalis D11</name>
    <dbReference type="NCBI Taxonomy" id="556264"/>
    <lineage>
        <taxon>Bacteria</taxon>
        <taxon>Fusobacteriati</taxon>
        <taxon>Fusobacteriota</taxon>
        <taxon>Fusobacteriia</taxon>
        <taxon>Fusobacteriales</taxon>
        <taxon>Fusobacteriaceae</taxon>
        <taxon>Fusobacterium</taxon>
    </lineage>
</organism>
<evidence type="ECO:0000256" key="6">
    <source>
        <dbReference type="ARBA" id="ARBA00034125"/>
    </source>
</evidence>
<dbReference type="InterPro" id="IPR010619">
    <property type="entry name" value="ThrE-like_N"/>
</dbReference>
<dbReference type="AlphaFoldDB" id="A0A0K9CLY5"/>
<keyword evidence="4" id="KW-1133">Transmembrane helix</keyword>
<comment type="subcellular location">
    <subcellularLocation>
        <location evidence="1">Cell membrane</location>
        <topology evidence="1">Multi-pass membrane protein</topology>
    </subcellularLocation>
</comment>
<accession>A0A0K9CLY5</accession>
<evidence type="ECO:0000256" key="4">
    <source>
        <dbReference type="ARBA" id="ARBA00022989"/>
    </source>
</evidence>
<sequence length="119" mass="13836">MQYDNFVMKVLSMANTIGKILLTSGAETYRVEKAISIICKRFDLKAETFVTMTCVLTSAKKRDGETITEVNRIYTVSNNLDKIDKIHKILLNIHKYELEDLEKEVKKIQIQTVYKKILY</sequence>